<evidence type="ECO:0000256" key="5">
    <source>
        <dbReference type="ARBA" id="ARBA00022568"/>
    </source>
</evidence>
<evidence type="ECO:0000256" key="4">
    <source>
        <dbReference type="ARBA" id="ARBA00022448"/>
    </source>
</evidence>
<dbReference type="InterPro" id="IPR009567">
    <property type="entry name" value="SARAF"/>
</dbReference>
<evidence type="ECO:0000256" key="16">
    <source>
        <dbReference type="SAM" id="SignalP"/>
    </source>
</evidence>
<feature type="region of interest" description="Disordered" evidence="14">
    <location>
        <begin position="197"/>
        <end position="254"/>
    </location>
</feature>
<dbReference type="PANTHER" id="PTHR15929:SF0">
    <property type="entry name" value="STORE-OPERATED CALCIUM ENTRY-ASSOCIATED REGULATORY FACTOR"/>
    <property type="match status" value="1"/>
</dbReference>
<evidence type="ECO:0000256" key="14">
    <source>
        <dbReference type="SAM" id="MobiDB-lite"/>
    </source>
</evidence>
<evidence type="ECO:0000313" key="17">
    <source>
        <dbReference type="EMBL" id="KAF2639049.1"/>
    </source>
</evidence>
<keyword evidence="8" id="KW-0256">Endoplasmic reticulum</keyword>
<protein>
    <recommendedName>
        <fullName evidence="3">Store-operated calcium entry-associated regulatory factor</fullName>
    </recommendedName>
    <alternativeName>
        <fullName evidence="13">Transmembrane protein 66</fullName>
    </alternativeName>
</protein>
<keyword evidence="10 15" id="KW-1133">Transmembrane helix</keyword>
<feature type="compositionally biased region" description="Low complexity" evidence="14">
    <location>
        <begin position="287"/>
        <end position="309"/>
    </location>
</feature>
<keyword evidence="7 16" id="KW-0732">Signal</keyword>
<name>A0A6A6RTX3_9PLEO</name>
<dbReference type="GO" id="GO:2001256">
    <property type="term" value="P:regulation of store-operated calcium entry"/>
    <property type="evidence" value="ECO:0007669"/>
    <property type="project" value="InterPro"/>
</dbReference>
<evidence type="ECO:0000256" key="7">
    <source>
        <dbReference type="ARBA" id="ARBA00022729"/>
    </source>
</evidence>
<evidence type="ECO:0000256" key="6">
    <source>
        <dbReference type="ARBA" id="ARBA00022692"/>
    </source>
</evidence>
<keyword evidence="18" id="KW-1185">Reference proteome</keyword>
<sequence length="324" mass="34076">MQIFSLLYPALLAATTLITPATALRSDNKVKLSQVQSLTLRKGLQSSHRRVSSIPQLNCIGGSAASLYEIDIMRCQNAGSDYGPEDIQWTCSASLPPEFKLGSTDVICEGYDYPDDPYILKGSCGVEYRLVLTDRGHEKYGKKKGGWFGDDDEGDAGREKTMGDNLVTAVFWLIFIGVAGWIVWNVVQGWMNGPAAGGVGDGNRPGWGGGGGGWGGNDDPPPPYDWNPNTGSRPGNKPSSYGGTERSRPGFWTGALGGAAGGAAAGYAAGNWGNNRQNNTGSGWGSGRWNNGEGGSRSSSGSSGSPSFSSERHSSTGFGSTSRR</sequence>
<dbReference type="Pfam" id="PF06682">
    <property type="entry name" value="SARAF"/>
    <property type="match status" value="1"/>
</dbReference>
<keyword evidence="5" id="KW-0109">Calcium transport</keyword>
<organism evidence="17 18">
    <name type="scientific">Massarina eburnea CBS 473.64</name>
    <dbReference type="NCBI Taxonomy" id="1395130"/>
    <lineage>
        <taxon>Eukaryota</taxon>
        <taxon>Fungi</taxon>
        <taxon>Dikarya</taxon>
        <taxon>Ascomycota</taxon>
        <taxon>Pezizomycotina</taxon>
        <taxon>Dothideomycetes</taxon>
        <taxon>Pleosporomycetidae</taxon>
        <taxon>Pleosporales</taxon>
        <taxon>Massarineae</taxon>
        <taxon>Massarinaceae</taxon>
        <taxon>Massarina</taxon>
    </lineage>
</organism>
<feature type="compositionally biased region" description="Gly residues" evidence="14">
    <location>
        <begin position="197"/>
        <end position="216"/>
    </location>
</feature>
<evidence type="ECO:0000256" key="1">
    <source>
        <dbReference type="ARBA" id="ARBA00004115"/>
    </source>
</evidence>
<evidence type="ECO:0000256" key="12">
    <source>
        <dbReference type="ARBA" id="ARBA00023136"/>
    </source>
</evidence>
<gene>
    <name evidence="17" type="ORF">P280DRAFT_471039</name>
</gene>
<evidence type="ECO:0000256" key="11">
    <source>
        <dbReference type="ARBA" id="ARBA00023065"/>
    </source>
</evidence>
<feature type="transmembrane region" description="Helical" evidence="15">
    <location>
        <begin position="166"/>
        <end position="187"/>
    </location>
</feature>
<comment type="similarity">
    <text evidence="2">Belongs to the SARAF family.</text>
</comment>
<evidence type="ECO:0000256" key="3">
    <source>
        <dbReference type="ARBA" id="ARBA00016584"/>
    </source>
</evidence>
<feature type="signal peptide" evidence="16">
    <location>
        <begin position="1"/>
        <end position="23"/>
    </location>
</feature>
<dbReference type="EMBL" id="MU006788">
    <property type="protein sequence ID" value="KAF2639049.1"/>
    <property type="molecule type" value="Genomic_DNA"/>
</dbReference>
<feature type="chain" id="PRO_5025355097" description="Store-operated calcium entry-associated regulatory factor" evidence="16">
    <location>
        <begin position="24"/>
        <end position="324"/>
    </location>
</feature>
<accession>A0A6A6RTX3</accession>
<dbReference type="Proteomes" id="UP000799753">
    <property type="component" value="Unassembled WGS sequence"/>
</dbReference>
<evidence type="ECO:0000256" key="2">
    <source>
        <dbReference type="ARBA" id="ARBA00006833"/>
    </source>
</evidence>
<keyword evidence="11" id="KW-0406">Ion transport</keyword>
<evidence type="ECO:0000256" key="9">
    <source>
        <dbReference type="ARBA" id="ARBA00022837"/>
    </source>
</evidence>
<feature type="region of interest" description="Disordered" evidence="14">
    <location>
        <begin position="270"/>
        <end position="324"/>
    </location>
</feature>
<keyword evidence="4" id="KW-0813">Transport</keyword>
<dbReference type="PANTHER" id="PTHR15929">
    <property type="entry name" value="STORE-OPERATED CALCIUM ENTRY-ASSOCIATED REGULATORY FACTOR"/>
    <property type="match status" value="1"/>
</dbReference>
<dbReference type="AlphaFoldDB" id="A0A6A6RTX3"/>
<evidence type="ECO:0000256" key="10">
    <source>
        <dbReference type="ARBA" id="ARBA00022989"/>
    </source>
</evidence>
<keyword evidence="12 15" id="KW-0472">Membrane</keyword>
<reference evidence="17" key="1">
    <citation type="journal article" date="2020" name="Stud. Mycol.">
        <title>101 Dothideomycetes genomes: a test case for predicting lifestyles and emergence of pathogens.</title>
        <authorList>
            <person name="Haridas S."/>
            <person name="Albert R."/>
            <person name="Binder M."/>
            <person name="Bloem J."/>
            <person name="Labutti K."/>
            <person name="Salamov A."/>
            <person name="Andreopoulos B."/>
            <person name="Baker S."/>
            <person name="Barry K."/>
            <person name="Bills G."/>
            <person name="Bluhm B."/>
            <person name="Cannon C."/>
            <person name="Castanera R."/>
            <person name="Culley D."/>
            <person name="Daum C."/>
            <person name="Ezra D."/>
            <person name="Gonzalez J."/>
            <person name="Henrissat B."/>
            <person name="Kuo A."/>
            <person name="Liang C."/>
            <person name="Lipzen A."/>
            <person name="Lutzoni F."/>
            <person name="Magnuson J."/>
            <person name="Mondo S."/>
            <person name="Nolan M."/>
            <person name="Ohm R."/>
            <person name="Pangilinan J."/>
            <person name="Park H.-J."/>
            <person name="Ramirez L."/>
            <person name="Alfaro M."/>
            <person name="Sun H."/>
            <person name="Tritt A."/>
            <person name="Yoshinaga Y."/>
            <person name="Zwiers L.-H."/>
            <person name="Turgeon B."/>
            <person name="Goodwin S."/>
            <person name="Spatafora J."/>
            <person name="Crous P."/>
            <person name="Grigoriev I."/>
        </authorList>
    </citation>
    <scope>NUCLEOTIDE SEQUENCE</scope>
    <source>
        <strain evidence="17">CBS 473.64</strain>
    </source>
</reference>
<evidence type="ECO:0000256" key="15">
    <source>
        <dbReference type="SAM" id="Phobius"/>
    </source>
</evidence>
<dbReference type="OrthoDB" id="20303at2759"/>
<evidence type="ECO:0000256" key="8">
    <source>
        <dbReference type="ARBA" id="ARBA00022824"/>
    </source>
</evidence>
<dbReference type="GO" id="GO:0006816">
    <property type="term" value="P:calcium ion transport"/>
    <property type="evidence" value="ECO:0007669"/>
    <property type="project" value="UniProtKB-KW"/>
</dbReference>
<dbReference type="GO" id="GO:0005789">
    <property type="term" value="C:endoplasmic reticulum membrane"/>
    <property type="evidence" value="ECO:0007669"/>
    <property type="project" value="UniProtKB-SubCell"/>
</dbReference>
<comment type="subcellular location">
    <subcellularLocation>
        <location evidence="1">Endoplasmic reticulum membrane</location>
        <topology evidence="1">Single-pass type I membrane protein</topology>
    </subcellularLocation>
</comment>
<keyword evidence="9" id="KW-0106">Calcium</keyword>
<evidence type="ECO:0000313" key="18">
    <source>
        <dbReference type="Proteomes" id="UP000799753"/>
    </source>
</evidence>
<evidence type="ECO:0000256" key="13">
    <source>
        <dbReference type="ARBA" id="ARBA00031116"/>
    </source>
</evidence>
<keyword evidence="6 15" id="KW-0812">Transmembrane</keyword>
<proteinExistence type="inferred from homology"/>